<name>D3QZZ9_MAGIU</name>
<dbReference type="CDD" id="cd00093">
    <property type="entry name" value="HTH_XRE"/>
    <property type="match status" value="1"/>
</dbReference>
<dbReference type="Pfam" id="PF01381">
    <property type="entry name" value="HTH_3"/>
    <property type="match status" value="1"/>
</dbReference>
<dbReference type="GO" id="GO:0003677">
    <property type="term" value="F:DNA binding"/>
    <property type="evidence" value="ECO:0007669"/>
    <property type="project" value="UniProtKB-KW"/>
</dbReference>
<dbReference type="AlphaFoldDB" id="D3QZZ9"/>
<keyword evidence="2" id="KW-0238">DNA-binding</keyword>
<dbReference type="InterPro" id="IPR001387">
    <property type="entry name" value="Cro/C1-type_HTH"/>
</dbReference>
<reference evidence="3" key="1">
    <citation type="submission" date="2009-12" db="EMBL/GenBank/DDBJ databases">
        <title>Sequence of Clostridiales genomosp. BVAB3 str. UPII9-5.</title>
        <authorList>
            <person name="Madupu R."/>
            <person name="Durkin A.S."/>
            <person name="Torralba M."/>
            <person name="Methe B."/>
            <person name="Sutton G.G."/>
            <person name="Strausberg R.L."/>
            <person name="Nelson K.E."/>
        </authorList>
    </citation>
    <scope>NUCLEOTIDE SEQUENCE [LARGE SCALE GENOMIC DNA]</scope>
    <source>
        <strain evidence="3">UPII9-5</strain>
    </source>
</reference>
<keyword evidence="3" id="KW-1185">Reference proteome</keyword>
<dbReference type="HOGENOM" id="CLU_066192_27_0_9"/>
<evidence type="ECO:0000313" key="3">
    <source>
        <dbReference type="Proteomes" id="UP000008234"/>
    </source>
</evidence>
<proteinExistence type="predicted"/>
<evidence type="ECO:0000313" key="2">
    <source>
        <dbReference type="EMBL" id="ADC91784.1"/>
    </source>
</evidence>
<dbReference type="KEGG" id="clo:HMPREF0868_0162"/>
<protein>
    <submittedName>
        <fullName evidence="2">DNA-binding helix-turn-helix protein</fullName>
    </submittedName>
</protein>
<dbReference type="SMART" id="SM00530">
    <property type="entry name" value="HTH_XRE"/>
    <property type="match status" value="1"/>
</dbReference>
<dbReference type="Gene3D" id="1.10.260.40">
    <property type="entry name" value="lambda repressor-like DNA-binding domains"/>
    <property type="match status" value="1"/>
</dbReference>
<dbReference type="PROSITE" id="PS50943">
    <property type="entry name" value="HTH_CROC1"/>
    <property type="match status" value="1"/>
</dbReference>
<feature type="domain" description="HTH cro/C1-type" evidence="1">
    <location>
        <begin position="26"/>
        <end position="80"/>
    </location>
</feature>
<dbReference type="EMBL" id="CP001850">
    <property type="protein sequence ID" value="ADC91784.1"/>
    <property type="molecule type" value="Genomic_DNA"/>
</dbReference>
<accession>D3QZZ9</accession>
<gene>
    <name evidence="2" type="ordered locus">HMPREF0868_0162</name>
</gene>
<sequence length="135" mass="14846">MLTVAKMQCIIASVEGGIDMSWQEKVENLMLDRGINQKQLSQLSGITESSVSRYLRSERRPRLDIVVNFAKAFGVATEYLLDEGEDSETSAYETSAYETSAYETISTAIARKGGELTAEEKNELIALLLGSKADV</sequence>
<organism evidence="2 3">
    <name type="scientific">Mageeibacillus indolicus (strain UPII9-5)</name>
    <name type="common">Clostridiales genomosp. BVAB3 (strain UPII9-5)</name>
    <dbReference type="NCBI Taxonomy" id="699246"/>
    <lineage>
        <taxon>Bacteria</taxon>
        <taxon>Bacillati</taxon>
        <taxon>Bacillota</taxon>
        <taxon>Clostridia</taxon>
        <taxon>Eubacteriales</taxon>
        <taxon>Oscillospiraceae</taxon>
        <taxon>Mageeibacillus</taxon>
    </lineage>
</organism>
<dbReference type="Proteomes" id="UP000008234">
    <property type="component" value="Chromosome"/>
</dbReference>
<dbReference type="InterPro" id="IPR010982">
    <property type="entry name" value="Lambda_DNA-bd_dom_sf"/>
</dbReference>
<dbReference type="SUPFAM" id="SSF47413">
    <property type="entry name" value="lambda repressor-like DNA-binding domains"/>
    <property type="match status" value="1"/>
</dbReference>
<dbReference type="eggNOG" id="COG1396">
    <property type="taxonomic scope" value="Bacteria"/>
</dbReference>
<evidence type="ECO:0000259" key="1">
    <source>
        <dbReference type="PROSITE" id="PS50943"/>
    </source>
</evidence>
<dbReference type="STRING" id="699246.HMPREF0868_0162"/>